<evidence type="ECO:0000313" key="4">
    <source>
        <dbReference type="EMBL" id="RGV57957.1"/>
    </source>
</evidence>
<reference evidence="4 5" key="1">
    <citation type="submission" date="2018-08" db="EMBL/GenBank/DDBJ databases">
        <title>A genome reference for cultivated species of the human gut microbiota.</title>
        <authorList>
            <person name="Zou Y."/>
            <person name="Xue W."/>
            <person name="Luo G."/>
        </authorList>
    </citation>
    <scope>NUCLEOTIDE SEQUENCE [LARGE SCALE GENOMIC DNA]</scope>
    <source>
        <strain evidence="4 5">AF14-27</strain>
    </source>
</reference>
<dbReference type="Pfam" id="PF09603">
    <property type="entry name" value="Fib_succ_major"/>
    <property type="match status" value="1"/>
</dbReference>
<proteinExistence type="predicted"/>
<dbReference type="EMBL" id="QRZG01000004">
    <property type="protein sequence ID" value="RGV57957.1"/>
    <property type="molecule type" value="Genomic_DNA"/>
</dbReference>
<dbReference type="RefSeq" id="WP_118045834.1">
    <property type="nucleotide sequence ID" value="NZ_JAQCUW010000004.1"/>
</dbReference>
<feature type="domain" description="Fibrobacter succinogenes major paralogous" evidence="3">
    <location>
        <begin position="259"/>
        <end position="494"/>
    </location>
</feature>
<dbReference type="InterPro" id="IPR013783">
    <property type="entry name" value="Ig-like_fold"/>
</dbReference>
<evidence type="ECO:0000259" key="3">
    <source>
        <dbReference type="Pfam" id="PF09603"/>
    </source>
</evidence>
<dbReference type="InterPro" id="IPR011871">
    <property type="entry name" value="Fib_succ_major"/>
</dbReference>
<sequence length="495" mass="53236">MKKYAFLLVALFTLWACSDDDTTPQQEVTCSITAPAEGTIIDLATATSMTIKGEGAVNVGEIESVTLKVNGKSVSEVTKVPFSYDYTFAADQAIGDMKIELTVKGDAGKEKMATANVTLKKTESGTDPEPEPDPEPEQEVTCEITTPTSGETFDLATVTELNITGKAAVNVGTVETFILKVGGVEIAPAPALAEDGTFSHTYALTDQLTGELSIELAVKGNKTATVKIASVAVTLTRTVAPPTAETFTDERDGHVYKYVTIGTQSWMAENLAYLPQVSKPSATIDSNAPLYFVLNYDGEDISAAKATEEFGLYGVLYNWYAAMGQADAQGGDAEANPSGVQGPCPNGWHVPSKAEWKVLEAFVSEQLPNVKGNGQYVDLGMPELFPPYWEFDEDCKNVWSALAGKEGWEPSSELASWPDMAKGPQDQFGLNIIPAGQCWQTGTFGFSKGSAIFWTTDKQRDGGGTITLTNLNYNLDYSKHGTDIKRGYTIRCVKD</sequence>
<feature type="signal peptide" evidence="2">
    <location>
        <begin position="1"/>
        <end position="18"/>
    </location>
</feature>
<feature type="region of interest" description="Disordered" evidence="1">
    <location>
        <begin position="118"/>
        <end position="138"/>
    </location>
</feature>
<name>A0A412YKG9_9BACE</name>
<keyword evidence="2" id="KW-0732">Signal</keyword>
<dbReference type="AlphaFoldDB" id="A0A412YKG9"/>
<feature type="compositionally biased region" description="Acidic residues" evidence="1">
    <location>
        <begin position="126"/>
        <end position="138"/>
    </location>
</feature>
<evidence type="ECO:0000256" key="2">
    <source>
        <dbReference type="SAM" id="SignalP"/>
    </source>
</evidence>
<evidence type="ECO:0000256" key="1">
    <source>
        <dbReference type="SAM" id="MobiDB-lite"/>
    </source>
</evidence>
<comment type="caution">
    <text evidence="4">The sequence shown here is derived from an EMBL/GenBank/DDBJ whole genome shotgun (WGS) entry which is preliminary data.</text>
</comment>
<gene>
    <name evidence="4" type="ORF">DWW09_03470</name>
</gene>
<evidence type="ECO:0000313" key="5">
    <source>
        <dbReference type="Proteomes" id="UP000284366"/>
    </source>
</evidence>
<accession>A0A412YKG9</accession>
<dbReference type="NCBIfam" id="TIGR02145">
    <property type="entry name" value="Fib_succ_major"/>
    <property type="match status" value="1"/>
</dbReference>
<feature type="chain" id="PRO_5019427949" description="Fibrobacter succinogenes major paralogous domain-containing protein" evidence="2">
    <location>
        <begin position="19"/>
        <end position="495"/>
    </location>
</feature>
<organism evidence="4 5">
    <name type="scientific">Bacteroides clarus</name>
    <dbReference type="NCBI Taxonomy" id="626929"/>
    <lineage>
        <taxon>Bacteria</taxon>
        <taxon>Pseudomonadati</taxon>
        <taxon>Bacteroidota</taxon>
        <taxon>Bacteroidia</taxon>
        <taxon>Bacteroidales</taxon>
        <taxon>Bacteroidaceae</taxon>
        <taxon>Bacteroides</taxon>
    </lineage>
</organism>
<protein>
    <recommendedName>
        <fullName evidence="3">Fibrobacter succinogenes major paralogous domain-containing protein</fullName>
    </recommendedName>
</protein>
<dbReference type="Pfam" id="PF17957">
    <property type="entry name" value="Big_7"/>
    <property type="match status" value="1"/>
</dbReference>
<dbReference type="Proteomes" id="UP000284366">
    <property type="component" value="Unassembled WGS sequence"/>
</dbReference>
<dbReference type="Gene3D" id="2.60.40.10">
    <property type="entry name" value="Immunoglobulins"/>
    <property type="match status" value="1"/>
</dbReference>